<gene>
    <name evidence="1" type="ordered locus">Swol_2011</name>
</gene>
<dbReference type="AlphaFoldDB" id="Q0AVE8"/>
<keyword evidence="2" id="KW-1185">Reference proteome</keyword>
<name>Q0AVE8_SYNWW</name>
<accession>Q0AVE8</accession>
<dbReference type="KEGG" id="swo:Swol_2011"/>
<sequence length="206" mass="22939">MGITAAAPIFPAREGDNTFAQLRYSPGEIAQLVLYADEQIGCHGYGKAHIGDKVQHTFHFSHILSRHNNINKDAKTSGTCPPASCHRLSGQLQTIQQQMDRVVDAIKKGLPFEHMSSYFSELGEQKKYLESQLANYRSPFAEITRQDVLNYMKKQQGRLVFNTSAETRKEIMTSYVKEAKVLGKNIDILLKLQLKSSHNAGVGGGT</sequence>
<dbReference type="EMBL" id="CP000448">
    <property type="protein sequence ID" value="ABI69306.1"/>
    <property type="molecule type" value="Genomic_DNA"/>
</dbReference>
<evidence type="ECO:0000313" key="2">
    <source>
        <dbReference type="Proteomes" id="UP000001968"/>
    </source>
</evidence>
<proteinExistence type="predicted"/>
<organism evidence="1 2">
    <name type="scientific">Syntrophomonas wolfei subsp. wolfei (strain DSM 2245B / Goettingen)</name>
    <dbReference type="NCBI Taxonomy" id="335541"/>
    <lineage>
        <taxon>Bacteria</taxon>
        <taxon>Bacillati</taxon>
        <taxon>Bacillota</taxon>
        <taxon>Clostridia</taxon>
        <taxon>Eubacteriales</taxon>
        <taxon>Syntrophomonadaceae</taxon>
        <taxon>Syntrophomonas</taxon>
    </lineage>
</organism>
<reference evidence="2" key="1">
    <citation type="journal article" date="2010" name="Environ. Microbiol.">
        <title>The genome of Syntrophomonas wolfei: new insights into syntrophic metabolism and biohydrogen production.</title>
        <authorList>
            <person name="Sieber J.R."/>
            <person name="Sims D.R."/>
            <person name="Han C."/>
            <person name="Kim E."/>
            <person name="Lykidis A."/>
            <person name="Lapidus A.L."/>
            <person name="McDonnald E."/>
            <person name="Rohlin L."/>
            <person name="Culley D.E."/>
            <person name="Gunsalus R."/>
            <person name="McInerney M.J."/>
        </authorList>
    </citation>
    <scope>NUCLEOTIDE SEQUENCE [LARGE SCALE GENOMIC DNA]</scope>
    <source>
        <strain evidence="2">DSM 2245B / Goettingen</strain>
    </source>
</reference>
<evidence type="ECO:0000313" key="1">
    <source>
        <dbReference type="EMBL" id="ABI69306.1"/>
    </source>
</evidence>
<dbReference type="Proteomes" id="UP000001968">
    <property type="component" value="Chromosome"/>
</dbReference>
<protein>
    <submittedName>
        <fullName evidence="1">Uncharacterized protein</fullName>
    </submittedName>
</protein>
<dbReference type="HOGENOM" id="CLU_1331374_0_0_9"/>